<reference evidence="2 3" key="1">
    <citation type="journal article" date="2015" name="Genome Announc.">
        <title>Expanding the biotechnology potential of lactobacilli through comparative genomics of 213 strains and associated genera.</title>
        <authorList>
            <person name="Sun Z."/>
            <person name="Harris H.M."/>
            <person name="McCann A."/>
            <person name="Guo C."/>
            <person name="Argimon S."/>
            <person name="Zhang W."/>
            <person name="Yang X."/>
            <person name="Jeffery I.B."/>
            <person name="Cooney J.C."/>
            <person name="Kagawa T.F."/>
            <person name="Liu W."/>
            <person name="Song Y."/>
            <person name="Salvetti E."/>
            <person name="Wrobel A."/>
            <person name="Rasinkangas P."/>
            <person name="Parkhill J."/>
            <person name="Rea M.C."/>
            <person name="O'Sullivan O."/>
            <person name="Ritari J."/>
            <person name="Douillard F.P."/>
            <person name="Paul Ross R."/>
            <person name="Yang R."/>
            <person name="Briner A.E."/>
            <person name="Felis G.E."/>
            <person name="de Vos W.M."/>
            <person name="Barrangou R."/>
            <person name="Klaenhammer T.R."/>
            <person name="Caufield P.W."/>
            <person name="Cui Y."/>
            <person name="Zhang H."/>
            <person name="O'Toole P.W."/>
        </authorList>
    </citation>
    <scope>NUCLEOTIDE SEQUENCE [LARGE SCALE GENOMIC DNA]</scope>
    <source>
        <strain evidence="2 3">DSM 19394</strain>
    </source>
</reference>
<dbReference type="PATRIC" id="fig|1423715.3.peg.2762"/>
<dbReference type="AlphaFoldDB" id="A0A0R1LSM0"/>
<evidence type="ECO:0000256" key="1">
    <source>
        <dbReference type="SAM" id="SignalP"/>
    </source>
</evidence>
<comment type="caution">
    <text evidence="2">The sequence shown here is derived from an EMBL/GenBank/DDBJ whole genome shotgun (WGS) entry which is preliminary data.</text>
</comment>
<evidence type="ECO:0000313" key="2">
    <source>
        <dbReference type="EMBL" id="KRK96212.1"/>
    </source>
</evidence>
<dbReference type="EMBL" id="AZDV01000005">
    <property type="protein sequence ID" value="KRK96212.1"/>
    <property type="molecule type" value="Genomic_DNA"/>
</dbReference>
<feature type="signal peptide" evidence="1">
    <location>
        <begin position="1"/>
        <end position="33"/>
    </location>
</feature>
<organism evidence="2 3">
    <name type="scientific">Levilactobacillus acidifarinae DSM 19394 = JCM 15949</name>
    <dbReference type="NCBI Taxonomy" id="1423715"/>
    <lineage>
        <taxon>Bacteria</taxon>
        <taxon>Bacillati</taxon>
        <taxon>Bacillota</taxon>
        <taxon>Bacilli</taxon>
        <taxon>Lactobacillales</taxon>
        <taxon>Lactobacillaceae</taxon>
        <taxon>Levilactobacillus</taxon>
    </lineage>
</organism>
<protein>
    <submittedName>
        <fullName evidence="2">Uncharacterized protein</fullName>
    </submittedName>
</protein>
<proteinExistence type="predicted"/>
<gene>
    <name evidence="2" type="ORF">FD25_GL002680</name>
</gene>
<sequence>MVNMKKLTSMIKKVMLGTMTATMLLATSAGASAATKTTVTAEPVQATITLNDRPAATIEMTKIHLKRTSAKQLSTQVQTAVDASALNLDQQHRDSQLK</sequence>
<dbReference type="Proteomes" id="UP000051955">
    <property type="component" value="Unassembled WGS sequence"/>
</dbReference>
<keyword evidence="3" id="KW-1185">Reference proteome</keyword>
<evidence type="ECO:0000313" key="3">
    <source>
        <dbReference type="Proteomes" id="UP000051955"/>
    </source>
</evidence>
<keyword evidence="1" id="KW-0732">Signal</keyword>
<name>A0A0R1LSM0_9LACO</name>
<feature type="chain" id="PRO_5006407555" evidence="1">
    <location>
        <begin position="34"/>
        <end position="98"/>
    </location>
</feature>
<accession>A0A0R1LSM0</accession>